<keyword evidence="8" id="KW-0393">Immunoglobulin domain</keyword>
<feature type="region of interest" description="Disordered" evidence="9">
    <location>
        <begin position="1369"/>
        <end position="1417"/>
    </location>
</feature>
<evidence type="ECO:0000256" key="3">
    <source>
        <dbReference type="ARBA" id="ARBA00022729"/>
    </source>
</evidence>
<evidence type="ECO:0000256" key="8">
    <source>
        <dbReference type="ARBA" id="ARBA00023319"/>
    </source>
</evidence>
<evidence type="ECO:0000256" key="1">
    <source>
        <dbReference type="ARBA" id="ARBA00004167"/>
    </source>
</evidence>
<evidence type="ECO:0000313" key="14">
    <source>
        <dbReference type="EMBL" id="CAG6700714.1"/>
    </source>
</evidence>
<feature type="compositionally biased region" description="Gly residues" evidence="9">
    <location>
        <begin position="914"/>
        <end position="930"/>
    </location>
</feature>
<keyword evidence="6 10" id="KW-0472">Membrane</keyword>
<evidence type="ECO:0000256" key="9">
    <source>
        <dbReference type="SAM" id="MobiDB-lite"/>
    </source>
</evidence>
<dbReference type="PANTHER" id="PTHR12231:SF246">
    <property type="entry name" value="ROUNDABOUT 1, ISOFORM A-RELATED"/>
    <property type="match status" value="1"/>
</dbReference>
<dbReference type="Pfam" id="PF13927">
    <property type="entry name" value="Ig_3"/>
    <property type="match status" value="2"/>
</dbReference>
<dbReference type="FunFam" id="2.60.40.10:FF:000189">
    <property type="entry name" value="Neogenin isoform 3"/>
    <property type="match status" value="1"/>
</dbReference>
<dbReference type="GO" id="GO:0007399">
    <property type="term" value="P:nervous system development"/>
    <property type="evidence" value="ECO:0007669"/>
    <property type="project" value="UniProtKB-ARBA"/>
</dbReference>
<feature type="transmembrane region" description="Helical" evidence="10">
    <location>
        <begin position="950"/>
        <end position="972"/>
    </location>
</feature>
<feature type="region of interest" description="Disordered" evidence="9">
    <location>
        <begin position="1487"/>
        <end position="1525"/>
    </location>
</feature>
<feature type="domain" description="Fibronectin type-III" evidence="13">
    <location>
        <begin position="550"/>
        <end position="654"/>
    </location>
</feature>
<feature type="domain" description="Ig-like" evidence="12">
    <location>
        <begin position="243"/>
        <end position="329"/>
    </location>
</feature>
<proteinExistence type="predicted"/>
<dbReference type="FunFam" id="2.60.40.10:FF:000032">
    <property type="entry name" value="palladin isoform X1"/>
    <property type="match status" value="1"/>
</dbReference>
<feature type="domain" description="Ig-like" evidence="12">
    <location>
        <begin position="334"/>
        <end position="429"/>
    </location>
</feature>
<dbReference type="PROSITE" id="PS50835">
    <property type="entry name" value="IG_LIKE"/>
    <property type="match status" value="5"/>
</dbReference>
<dbReference type="FunFam" id="2.60.40.10:FF:000026">
    <property type="entry name" value="roundabout homolog 2 isoform X1"/>
    <property type="match status" value="1"/>
</dbReference>
<accession>A0A8D8XMR2</accession>
<dbReference type="InterPro" id="IPR003599">
    <property type="entry name" value="Ig_sub"/>
</dbReference>
<feature type="signal peptide" evidence="11">
    <location>
        <begin position="1"/>
        <end position="29"/>
    </location>
</feature>
<feature type="domain" description="Ig-like" evidence="12">
    <location>
        <begin position="149"/>
        <end position="238"/>
    </location>
</feature>
<feature type="chain" id="PRO_5034105762" evidence="11">
    <location>
        <begin position="30"/>
        <end position="1599"/>
    </location>
</feature>
<feature type="region of interest" description="Disordered" evidence="9">
    <location>
        <begin position="894"/>
        <end position="936"/>
    </location>
</feature>
<evidence type="ECO:0000256" key="11">
    <source>
        <dbReference type="SAM" id="SignalP"/>
    </source>
</evidence>
<evidence type="ECO:0000259" key="12">
    <source>
        <dbReference type="PROSITE" id="PS50835"/>
    </source>
</evidence>
<feature type="compositionally biased region" description="Low complexity" evidence="9">
    <location>
        <begin position="1492"/>
        <end position="1506"/>
    </location>
</feature>
<dbReference type="Pfam" id="PF07679">
    <property type="entry name" value="I-set"/>
    <property type="match status" value="3"/>
</dbReference>
<evidence type="ECO:0000256" key="7">
    <source>
        <dbReference type="ARBA" id="ARBA00023157"/>
    </source>
</evidence>
<feature type="compositionally biased region" description="Gly residues" evidence="9">
    <location>
        <begin position="679"/>
        <end position="690"/>
    </location>
</feature>
<dbReference type="SUPFAM" id="SSF49265">
    <property type="entry name" value="Fibronectin type III"/>
    <property type="match status" value="2"/>
</dbReference>
<keyword evidence="4" id="KW-0677">Repeat</keyword>
<organism evidence="14">
    <name type="scientific">Cacopsylla melanoneura</name>
    <dbReference type="NCBI Taxonomy" id="428564"/>
    <lineage>
        <taxon>Eukaryota</taxon>
        <taxon>Metazoa</taxon>
        <taxon>Ecdysozoa</taxon>
        <taxon>Arthropoda</taxon>
        <taxon>Hexapoda</taxon>
        <taxon>Insecta</taxon>
        <taxon>Pterygota</taxon>
        <taxon>Neoptera</taxon>
        <taxon>Paraneoptera</taxon>
        <taxon>Hemiptera</taxon>
        <taxon>Sternorrhyncha</taxon>
        <taxon>Psylloidea</taxon>
        <taxon>Psyllidae</taxon>
        <taxon>Psyllinae</taxon>
        <taxon>Cacopsylla</taxon>
    </lineage>
</organism>
<feature type="domain" description="Fibronectin type-III" evidence="13">
    <location>
        <begin position="705"/>
        <end position="800"/>
    </location>
</feature>
<name>A0A8D8XMR2_9HEMI</name>
<dbReference type="InterPro" id="IPR003598">
    <property type="entry name" value="Ig_sub2"/>
</dbReference>
<dbReference type="SMART" id="SM00408">
    <property type="entry name" value="IGc2"/>
    <property type="match status" value="5"/>
</dbReference>
<dbReference type="Gene3D" id="2.60.40.10">
    <property type="entry name" value="Immunoglobulins"/>
    <property type="match status" value="8"/>
</dbReference>
<sequence>MTDLQSICMSTLLVWSVCWFSISTSLVLASQFSDEASSLEGLHSDSGYRAPRITEHPANAVVPRHDPTTLNCKADGSPEPRIEWYKDGEPISAEIGSHRILLPAGSLFFLSLVHGKKDSDTGVYWCVARNELGVARSRNATLDVAVLREEFRIQPKSMRVAAGDTALLECGPPRGHPEPTLIWKKNGHPIDFENSKRLRLVDGSNLAIQDSKKTDDGRYQCVVKNVAGTRESTDAVLRVLVKPYLIRGPKDQTVSAGTTAVFECAAGGDAVLNVHWKRSPGTGPMPETRMSVLPNKSLQLSDVRLEDAGEYVCEAENAVGKVTQSATLTVHMTPIIREKPSDLRLEVGRDAVFLCGVEGSPPPTIFWMVEGNRTLVYPGDRVDNIVAEITSDGMNLLRIQNVSRTPAPLTILCLGVNSAGSDLARASLSVSGPDPFPPPIIVYGPANQTLPLRSGATLRCEARGDPMPSIQWRRGEKVLVGGDGQTRVNVTREGSLVLTDVTKEESGSYTCVASSPRGTASWTAYLRFESPTNPNIGFFRAPEPSSYPGAPTKPTLVNQTASSVTLTWSRNNQIGSSSLLGYQVEMYSRPLSSSHLSPPPPSSWHLVAPFLPSPPFTLSNLNASTSYTFLVRAHNSHGVSAPSPLSDAIIIGAVGKISANEEKSSGIFSSNEDSLSSSGGAGDGNGGDGELLGRARAHLQQPGGSLVELTDVKAMSSSSAKLTWEILGTDYIEGVYIYSRCLDAPHSPIAVLTVYHAGEASGFLVTGLAHYSRYEFFLVPFFRSVDGKPSNLRSVRTLESEPSGVPQLVEPVLLNSTSVLLKWNPPPPGTHNGVIRTYQIIVGGGNNSALINMTVSASTPSLLLTNLGLGIRYYVSLAAATRAGLGPFSKPSLLSLTQQEPGSEPRLISEERGGVGGGGVEGTEGGGGDGSTSRGVSEMGAGGAWLSAPWFIALLTSMVAVMCLLFLAMFLVRRRTLHAKKSSLDSRSNGGILVTPISLKAAVGLPHPITQGGLTSGSNEPGLWIESTHTPSSVKWTGDGGCLLPAHPQPDYAEVAQAGVNGGLSTFIAEAQSPAAYATTTLVAPHPPPSRSRWGLGGAGGGEEPHYAPSYYCARNVYSDTYYFGDMEEGSHSGSGPAMQQSSVVLSNNGRKAMSELGHKDSHQLSLPPSPPSHAPPSLRRSYRGQNGVPLGGGFHPHHAHNGGSQFNAAGSQFNAHQSNGNVAGSTHGSQFNGGSRHGSQFNGGSTHGSQFNGAGSQFNQASNNHHLSSGYLSKPVHGNAVSSRSLYNGHPGLERSSSQPPDPRNQSTPYLDRQGQSLYSDANHNGNSRLSQERFNAESVNGRLVPSERFPTDSNSRLASAERFVAESRSPLIDRSSSRKISPPERSPGGYASSQATDSTSLNSSPPPPAYSRLNGLNSESVAAGANGLINGHGRNSASHASVDGSRYGGNAANCSNNGGNSAYSGGGNSAYSDNRCKVYSNGGRNDVVPNSSNGNSCSNGYDNNPRTCQNSQSGEVSNGYDGNEVSKLYGNEISNVYGNEVSHEYDCSGEYESVSNEQQYSGVGRGRNGSVGKGSVGSNQWRGYYKDEGGESEGESL</sequence>
<feature type="region of interest" description="Disordered" evidence="9">
    <location>
        <begin position="668"/>
        <end position="691"/>
    </location>
</feature>
<feature type="region of interest" description="Disordered" evidence="9">
    <location>
        <begin position="1155"/>
        <end position="1357"/>
    </location>
</feature>
<dbReference type="PROSITE" id="PS50853">
    <property type="entry name" value="FN3"/>
    <property type="match status" value="3"/>
</dbReference>
<dbReference type="SMART" id="SM00406">
    <property type="entry name" value="IGv"/>
    <property type="match status" value="2"/>
</dbReference>
<feature type="compositionally biased region" description="Polar residues" evidence="9">
    <location>
        <begin position="1296"/>
        <end position="1331"/>
    </location>
</feature>
<feature type="compositionally biased region" description="Polar residues" evidence="9">
    <location>
        <begin position="1507"/>
        <end position="1518"/>
    </location>
</feature>
<dbReference type="InterPro" id="IPR013106">
    <property type="entry name" value="Ig_V-set"/>
</dbReference>
<dbReference type="SMART" id="SM00409">
    <property type="entry name" value="IG"/>
    <property type="match status" value="5"/>
</dbReference>
<dbReference type="Pfam" id="PF00041">
    <property type="entry name" value="fn3"/>
    <property type="match status" value="2"/>
</dbReference>
<feature type="compositionally biased region" description="Polar residues" evidence="9">
    <location>
        <begin position="1393"/>
        <end position="1405"/>
    </location>
</feature>
<dbReference type="InterPro" id="IPR036116">
    <property type="entry name" value="FN3_sf"/>
</dbReference>
<dbReference type="InterPro" id="IPR013098">
    <property type="entry name" value="Ig_I-set"/>
</dbReference>
<dbReference type="InterPro" id="IPR036179">
    <property type="entry name" value="Ig-like_dom_sf"/>
</dbReference>
<dbReference type="GO" id="GO:0016020">
    <property type="term" value="C:membrane"/>
    <property type="evidence" value="ECO:0007669"/>
    <property type="project" value="UniProtKB-SubCell"/>
</dbReference>
<dbReference type="InterPro" id="IPR007110">
    <property type="entry name" value="Ig-like_dom"/>
</dbReference>
<dbReference type="GO" id="GO:0030154">
    <property type="term" value="P:cell differentiation"/>
    <property type="evidence" value="ECO:0007669"/>
    <property type="project" value="UniProtKB-ARBA"/>
</dbReference>
<dbReference type="SMART" id="SM00060">
    <property type="entry name" value="FN3"/>
    <property type="match status" value="3"/>
</dbReference>
<feature type="domain" description="Ig-like" evidence="12">
    <location>
        <begin position="438"/>
        <end position="521"/>
    </location>
</feature>
<feature type="compositionally biased region" description="Polar residues" evidence="9">
    <location>
        <begin position="1203"/>
        <end position="1272"/>
    </location>
</feature>
<feature type="region of interest" description="Disordered" evidence="9">
    <location>
        <begin position="1554"/>
        <end position="1599"/>
    </location>
</feature>
<dbReference type="PANTHER" id="PTHR12231">
    <property type="entry name" value="CTX-RELATED TYPE I TRANSMEMBRANE PROTEIN"/>
    <property type="match status" value="1"/>
</dbReference>
<dbReference type="GO" id="GO:0009653">
    <property type="term" value="P:anatomical structure morphogenesis"/>
    <property type="evidence" value="ECO:0007669"/>
    <property type="project" value="UniProtKB-ARBA"/>
</dbReference>
<dbReference type="InterPro" id="IPR003961">
    <property type="entry name" value="FN3_dom"/>
</dbReference>
<dbReference type="InterPro" id="IPR013783">
    <property type="entry name" value="Ig-like_fold"/>
</dbReference>
<evidence type="ECO:0000259" key="13">
    <source>
        <dbReference type="PROSITE" id="PS50853"/>
    </source>
</evidence>
<protein>
    <submittedName>
        <fullName evidence="14">Roundabout homolog 1</fullName>
    </submittedName>
</protein>
<comment type="subcellular location">
    <subcellularLocation>
        <location evidence="1">Membrane</location>
        <topology evidence="1">Single-pass membrane protein</topology>
    </subcellularLocation>
</comment>
<evidence type="ECO:0000256" key="5">
    <source>
        <dbReference type="ARBA" id="ARBA00022989"/>
    </source>
</evidence>
<reference evidence="14" key="1">
    <citation type="submission" date="2021-05" db="EMBL/GenBank/DDBJ databases">
        <authorList>
            <person name="Alioto T."/>
            <person name="Alioto T."/>
            <person name="Gomez Garrido J."/>
        </authorList>
    </citation>
    <scope>NUCLEOTIDE SEQUENCE</scope>
</reference>
<feature type="domain" description="Ig-like" evidence="12">
    <location>
        <begin position="51"/>
        <end position="143"/>
    </location>
</feature>
<evidence type="ECO:0000256" key="6">
    <source>
        <dbReference type="ARBA" id="ARBA00023136"/>
    </source>
</evidence>
<feature type="compositionally biased region" description="Low complexity" evidence="9">
    <location>
        <begin position="669"/>
        <end position="678"/>
    </location>
</feature>
<dbReference type="InterPro" id="IPR051170">
    <property type="entry name" value="Neural/epithelial_adhesion"/>
</dbReference>
<dbReference type="EMBL" id="HBUF01339528">
    <property type="protein sequence ID" value="CAG6700714.1"/>
    <property type="molecule type" value="Transcribed_RNA"/>
</dbReference>
<feature type="compositionally biased region" description="Gly residues" evidence="9">
    <location>
        <begin position="1565"/>
        <end position="1577"/>
    </location>
</feature>
<dbReference type="CDD" id="cd00063">
    <property type="entry name" value="FN3"/>
    <property type="match status" value="3"/>
</dbReference>
<dbReference type="FunFam" id="2.60.40.10:FF:000008">
    <property type="entry name" value="roundabout homolog 2 isoform X2"/>
    <property type="match status" value="1"/>
</dbReference>
<keyword evidence="7" id="KW-1015">Disulfide bond</keyword>
<keyword evidence="3 11" id="KW-0732">Signal</keyword>
<evidence type="ECO:0000256" key="4">
    <source>
        <dbReference type="ARBA" id="ARBA00022737"/>
    </source>
</evidence>
<feature type="domain" description="Fibronectin type-III" evidence="13">
    <location>
        <begin position="805"/>
        <end position="900"/>
    </location>
</feature>
<keyword evidence="2 10" id="KW-0812">Transmembrane</keyword>
<evidence type="ECO:0000256" key="10">
    <source>
        <dbReference type="SAM" id="Phobius"/>
    </source>
</evidence>
<evidence type="ECO:0000256" key="2">
    <source>
        <dbReference type="ARBA" id="ARBA00022692"/>
    </source>
</evidence>
<keyword evidence="5 10" id="KW-1133">Transmembrane helix</keyword>
<dbReference type="SUPFAM" id="SSF48726">
    <property type="entry name" value="Immunoglobulin"/>
    <property type="match status" value="5"/>
</dbReference>